<dbReference type="RefSeq" id="XP_025419000.1">
    <property type="nucleotide sequence ID" value="XM_025563215.1"/>
</dbReference>
<evidence type="ECO:0000313" key="3">
    <source>
        <dbReference type="Proteomes" id="UP000694846"/>
    </source>
</evidence>
<accession>A0A8B8G828</accession>
<name>A0A8B8G828_9HEMI</name>
<evidence type="ECO:0000313" key="6">
    <source>
        <dbReference type="RefSeq" id="XP_025419000.1"/>
    </source>
</evidence>
<evidence type="ECO:0000256" key="2">
    <source>
        <dbReference type="ARBA" id="ARBA00019014"/>
    </source>
</evidence>
<dbReference type="InterPro" id="IPR005627">
    <property type="entry name" value="CutC-like"/>
</dbReference>
<dbReference type="Proteomes" id="UP000694846">
    <property type="component" value="Unplaced"/>
</dbReference>
<dbReference type="AlphaFoldDB" id="A0A8B8G828"/>
<organism evidence="3 8">
    <name type="scientific">Sipha flava</name>
    <name type="common">yellow sugarcane aphid</name>
    <dbReference type="NCBI Taxonomy" id="143950"/>
    <lineage>
        <taxon>Eukaryota</taxon>
        <taxon>Metazoa</taxon>
        <taxon>Ecdysozoa</taxon>
        <taxon>Arthropoda</taxon>
        <taxon>Hexapoda</taxon>
        <taxon>Insecta</taxon>
        <taxon>Pterygota</taxon>
        <taxon>Neoptera</taxon>
        <taxon>Paraneoptera</taxon>
        <taxon>Hemiptera</taxon>
        <taxon>Sternorrhyncha</taxon>
        <taxon>Aphidomorpha</taxon>
        <taxon>Aphidoidea</taxon>
        <taxon>Aphididae</taxon>
        <taxon>Sipha</taxon>
    </lineage>
</organism>
<dbReference type="RefSeq" id="XP_025419001.1">
    <property type="nucleotide sequence ID" value="XM_025563216.1"/>
</dbReference>
<dbReference type="PANTHER" id="PTHR12598:SF0">
    <property type="entry name" value="COPPER HOMEOSTASIS PROTEIN CUTC HOMOLOG"/>
    <property type="match status" value="1"/>
</dbReference>
<evidence type="ECO:0000313" key="8">
    <source>
        <dbReference type="RefSeq" id="XP_025419002.1"/>
    </source>
</evidence>
<dbReference type="RefSeq" id="XP_025418999.1">
    <property type="nucleotide sequence ID" value="XM_025563214.1"/>
</dbReference>
<evidence type="ECO:0000256" key="1">
    <source>
        <dbReference type="ARBA" id="ARBA00007768"/>
    </source>
</evidence>
<dbReference type="GeneID" id="112689483"/>
<gene>
    <name evidence="4 5 6 7 8" type="primary">LOC112689483</name>
</gene>
<comment type="similarity">
    <text evidence="1">Belongs to the CutC family.</text>
</comment>
<dbReference type="GO" id="GO:0005507">
    <property type="term" value="F:copper ion binding"/>
    <property type="evidence" value="ECO:0007669"/>
    <property type="project" value="TreeGrafter"/>
</dbReference>
<protein>
    <recommendedName>
        <fullName evidence="2">Copper homeostasis protein cutC homolog</fullName>
    </recommendedName>
</protein>
<evidence type="ECO:0000313" key="5">
    <source>
        <dbReference type="RefSeq" id="XP_025418999.1"/>
    </source>
</evidence>
<dbReference type="RefSeq" id="XP_025419002.1">
    <property type="nucleotide sequence ID" value="XM_025563217.1"/>
</dbReference>
<sequence>MEICVDNIESAINAVTGGAHRLELCSALSEGGLTPSLGLFKTLKTMIDIPIFVMLRPKSGYDFEYSDLEMKVILKDLTLFKDAGADGFVFGALSSGNIDKVACSSIILAADPLPVTFHRAFDVVTNNPLKMAKEISDMGFKRLLTSGRCSLAVSGIDLIKDLVEAMKDSLIIIPGSGINVGNLESILVRTSVREFHTSAKVLKQNVSTNSICLDSNGKAHLVYVTQSNIVRELLNIYKNCTEQH</sequence>
<evidence type="ECO:0000313" key="4">
    <source>
        <dbReference type="RefSeq" id="XP_025418998.1"/>
    </source>
</evidence>
<proteinExistence type="inferred from homology"/>
<dbReference type="Pfam" id="PF03932">
    <property type="entry name" value="CutC"/>
    <property type="match status" value="1"/>
</dbReference>
<keyword evidence="3" id="KW-1185">Reference proteome</keyword>
<dbReference type="OrthoDB" id="7392499at2759"/>
<evidence type="ECO:0000313" key="7">
    <source>
        <dbReference type="RefSeq" id="XP_025419001.1"/>
    </source>
</evidence>
<dbReference type="InterPro" id="IPR036822">
    <property type="entry name" value="CutC-like_dom_sf"/>
</dbReference>
<dbReference type="HAMAP" id="MF_00795">
    <property type="entry name" value="CutC"/>
    <property type="match status" value="1"/>
</dbReference>
<reference evidence="4 5" key="1">
    <citation type="submission" date="2025-04" db="UniProtKB">
        <authorList>
            <consortium name="RefSeq"/>
        </authorList>
    </citation>
    <scope>IDENTIFICATION</scope>
    <source>
        <tissue evidence="4 5">Whole body</tissue>
    </source>
</reference>
<dbReference type="SUPFAM" id="SSF110395">
    <property type="entry name" value="CutC-like"/>
    <property type="match status" value="1"/>
</dbReference>
<dbReference type="PANTHER" id="PTHR12598">
    <property type="entry name" value="COPPER HOMEOSTASIS PROTEIN CUTC"/>
    <property type="match status" value="1"/>
</dbReference>
<dbReference type="RefSeq" id="XP_025418998.1">
    <property type="nucleotide sequence ID" value="XM_025563213.1"/>
</dbReference>
<dbReference type="Gene3D" id="3.20.20.380">
    <property type="entry name" value="Copper homeostasis (CutC) domain"/>
    <property type="match status" value="1"/>
</dbReference>